<gene>
    <name evidence="2" type="ORF">Pla144_41360</name>
</gene>
<organism evidence="2 3">
    <name type="scientific">Bythopirellula polymerisocia</name>
    <dbReference type="NCBI Taxonomy" id="2528003"/>
    <lineage>
        <taxon>Bacteria</taxon>
        <taxon>Pseudomonadati</taxon>
        <taxon>Planctomycetota</taxon>
        <taxon>Planctomycetia</taxon>
        <taxon>Pirellulales</taxon>
        <taxon>Lacipirellulaceae</taxon>
        <taxon>Bythopirellula</taxon>
    </lineage>
</organism>
<dbReference type="OrthoDB" id="249296at2"/>
<dbReference type="SUPFAM" id="SSF49478">
    <property type="entry name" value="Cna protein B-type domain"/>
    <property type="match status" value="1"/>
</dbReference>
<name>A0A5C6CHH9_9BACT</name>
<evidence type="ECO:0000256" key="1">
    <source>
        <dbReference type="SAM" id="SignalP"/>
    </source>
</evidence>
<proteinExistence type="predicted"/>
<accession>A0A5C6CHH9</accession>
<dbReference type="RefSeq" id="WP_146452435.1">
    <property type="nucleotide sequence ID" value="NZ_SJPS01000007.1"/>
</dbReference>
<sequence length="337" mass="36762" precursor="true">MAHSNFLLIIGVVAFSVLSSQVCYAETETGKAHAIVGIVMELRSGTPNVPVCLCDAATGMPLAKKSYQPIDWAQNQLEETANELAIVITDDKGRFQFENVPEGKYRLIAQKWIGPYKGVFEVHGTVIQLLGVAGDIVVPRPTDYYEALVALRPPGKGIIQFDQDVGNNETFMFLSTAPPEFDPILGLQAMGPSFLNQLIGVNRMPLGKTTVVGVPDQPVYAFFFAPDNSPGFASVKVPASRTGLSRVPPEPFVAGWSDGRKTPPPELAELSEFLEAHALTPRQLLSIPKLSNATSEEYSTRLEELSQQLSSKIELAEGKSARVGDILAVEWYRQMKD</sequence>
<evidence type="ECO:0000313" key="3">
    <source>
        <dbReference type="Proteomes" id="UP000318437"/>
    </source>
</evidence>
<feature type="signal peptide" evidence="1">
    <location>
        <begin position="1"/>
        <end position="25"/>
    </location>
</feature>
<keyword evidence="1" id="KW-0732">Signal</keyword>
<dbReference type="Proteomes" id="UP000318437">
    <property type="component" value="Unassembled WGS sequence"/>
</dbReference>
<dbReference type="AlphaFoldDB" id="A0A5C6CHH9"/>
<comment type="caution">
    <text evidence="2">The sequence shown here is derived from an EMBL/GenBank/DDBJ whole genome shotgun (WGS) entry which is preliminary data.</text>
</comment>
<evidence type="ECO:0000313" key="2">
    <source>
        <dbReference type="EMBL" id="TWU22676.1"/>
    </source>
</evidence>
<protein>
    <recommendedName>
        <fullName evidence="4">Cna protein B-type domain protein</fullName>
    </recommendedName>
</protein>
<feature type="chain" id="PRO_5022896061" description="Cna protein B-type domain protein" evidence="1">
    <location>
        <begin position="26"/>
        <end position="337"/>
    </location>
</feature>
<reference evidence="2 3" key="1">
    <citation type="submission" date="2019-02" db="EMBL/GenBank/DDBJ databases">
        <title>Deep-cultivation of Planctomycetes and their phenomic and genomic characterization uncovers novel biology.</title>
        <authorList>
            <person name="Wiegand S."/>
            <person name="Jogler M."/>
            <person name="Boedeker C."/>
            <person name="Pinto D."/>
            <person name="Vollmers J."/>
            <person name="Rivas-Marin E."/>
            <person name="Kohn T."/>
            <person name="Peeters S.H."/>
            <person name="Heuer A."/>
            <person name="Rast P."/>
            <person name="Oberbeckmann S."/>
            <person name="Bunk B."/>
            <person name="Jeske O."/>
            <person name="Meyerdierks A."/>
            <person name="Storesund J.E."/>
            <person name="Kallscheuer N."/>
            <person name="Luecker S."/>
            <person name="Lage O.M."/>
            <person name="Pohl T."/>
            <person name="Merkel B.J."/>
            <person name="Hornburger P."/>
            <person name="Mueller R.-W."/>
            <person name="Bruemmer F."/>
            <person name="Labrenz M."/>
            <person name="Spormann A.M."/>
            <person name="Op Den Camp H."/>
            <person name="Overmann J."/>
            <person name="Amann R."/>
            <person name="Jetten M.S.M."/>
            <person name="Mascher T."/>
            <person name="Medema M.H."/>
            <person name="Devos D.P."/>
            <person name="Kaster A.-K."/>
            <person name="Ovreas L."/>
            <person name="Rohde M."/>
            <person name="Galperin M.Y."/>
            <person name="Jogler C."/>
        </authorList>
    </citation>
    <scope>NUCLEOTIDE SEQUENCE [LARGE SCALE GENOMIC DNA]</scope>
    <source>
        <strain evidence="2 3">Pla144</strain>
    </source>
</reference>
<evidence type="ECO:0008006" key="4">
    <source>
        <dbReference type="Google" id="ProtNLM"/>
    </source>
</evidence>
<dbReference type="EMBL" id="SJPS01000007">
    <property type="protein sequence ID" value="TWU22676.1"/>
    <property type="molecule type" value="Genomic_DNA"/>
</dbReference>
<keyword evidence="3" id="KW-1185">Reference proteome</keyword>